<dbReference type="OrthoDB" id="934696at2"/>
<dbReference type="Pfam" id="PF16344">
    <property type="entry name" value="FecR_C"/>
    <property type="match status" value="1"/>
</dbReference>
<dbReference type="Proteomes" id="UP000182248">
    <property type="component" value="Unassembled WGS sequence"/>
</dbReference>
<dbReference type="GO" id="GO:0016989">
    <property type="term" value="F:sigma factor antagonist activity"/>
    <property type="evidence" value="ECO:0007669"/>
    <property type="project" value="TreeGrafter"/>
</dbReference>
<evidence type="ECO:0000256" key="1">
    <source>
        <dbReference type="SAM" id="Phobius"/>
    </source>
</evidence>
<dbReference type="Pfam" id="PF04773">
    <property type="entry name" value="FecR"/>
    <property type="match status" value="1"/>
</dbReference>
<organism evidence="4 5">
    <name type="scientific">Sinomicrobium oceani</name>
    <dbReference type="NCBI Taxonomy" id="1150368"/>
    <lineage>
        <taxon>Bacteria</taxon>
        <taxon>Pseudomonadati</taxon>
        <taxon>Bacteroidota</taxon>
        <taxon>Flavobacteriia</taxon>
        <taxon>Flavobacteriales</taxon>
        <taxon>Flavobacteriaceae</taxon>
        <taxon>Sinomicrobium</taxon>
    </lineage>
</organism>
<sequence>MEPLNTLWQKYLQGTLTPRGKLQLLQALEKDENRFLTERLLEMEWNDAPAAMSGSHENKKLLRKIRKELGFRQDPPAPRRYRFRYAVAAAVLLLFTLGIWMATVMPGDERYITLKVTAGEPARNFMLPDSTVVWLNSATVLSYHPDFKNDRDVRLNGEAYFEVAHDKQHPFRVSFGNNHLLVTGTRFGIKSYEDEMTSTVGVKDGSVKVFYPSDSVSLVKDNNLIIDNRTGIAVLNDQINVDSWRGDSLRFNNIPFGEALRMLEDRYDVTVHADALPDAITRKRITITYPAGTSFEDVIEGLAILLDLKYVFPDTHTVILKH</sequence>
<dbReference type="AlphaFoldDB" id="A0A1K1PFK9"/>
<name>A0A1K1PFK9_9FLAO</name>
<evidence type="ECO:0000259" key="3">
    <source>
        <dbReference type="Pfam" id="PF16344"/>
    </source>
</evidence>
<dbReference type="PANTHER" id="PTHR30273:SF2">
    <property type="entry name" value="PROTEIN FECR"/>
    <property type="match status" value="1"/>
</dbReference>
<dbReference type="InterPro" id="IPR032508">
    <property type="entry name" value="FecR_C"/>
</dbReference>
<dbReference type="RefSeq" id="WP_072316997.1">
    <property type="nucleotide sequence ID" value="NZ_FPJE01000008.1"/>
</dbReference>
<proteinExistence type="predicted"/>
<dbReference type="EMBL" id="FPJE01000008">
    <property type="protein sequence ID" value="SFW46570.1"/>
    <property type="molecule type" value="Genomic_DNA"/>
</dbReference>
<evidence type="ECO:0000313" key="4">
    <source>
        <dbReference type="EMBL" id="SFW46570.1"/>
    </source>
</evidence>
<dbReference type="InterPro" id="IPR006860">
    <property type="entry name" value="FecR"/>
</dbReference>
<dbReference type="Gene3D" id="3.55.50.30">
    <property type="match status" value="1"/>
</dbReference>
<keyword evidence="1" id="KW-1133">Transmembrane helix</keyword>
<keyword evidence="5" id="KW-1185">Reference proteome</keyword>
<keyword evidence="1" id="KW-0812">Transmembrane</keyword>
<protein>
    <submittedName>
        <fullName evidence="4">FecR family protein</fullName>
    </submittedName>
</protein>
<gene>
    <name evidence="4" type="ORF">SAMN02927921_01762</name>
</gene>
<keyword evidence="1" id="KW-0472">Membrane</keyword>
<feature type="domain" description="FecR protein" evidence="2">
    <location>
        <begin position="117"/>
        <end position="208"/>
    </location>
</feature>
<evidence type="ECO:0000313" key="5">
    <source>
        <dbReference type="Proteomes" id="UP000182248"/>
    </source>
</evidence>
<feature type="transmembrane region" description="Helical" evidence="1">
    <location>
        <begin position="85"/>
        <end position="105"/>
    </location>
</feature>
<dbReference type="InterPro" id="IPR012373">
    <property type="entry name" value="Ferrdict_sens_TM"/>
</dbReference>
<reference evidence="4 5" key="1">
    <citation type="submission" date="2016-11" db="EMBL/GenBank/DDBJ databases">
        <authorList>
            <person name="Jaros S."/>
            <person name="Januszkiewicz K."/>
            <person name="Wedrychowicz H."/>
        </authorList>
    </citation>
    <scope>NUCLEOTIDE SEQUENCE [LARGE SCALE GENOMIC DNA]</scope>
    <source>
        <strain evidence="4 5">CGMCC 1.12145</strain>
    </source>
</reference>
<dbReference type="PIRSF" id="PIRSF018266">
    <property type="entry name" value="FecR"/>
    <property type="match status" value="1"/>
</dbReference>
<dbReference type="Gene3D" id="2.60.120.1440">
    <property type="match status" value="1"/>
</dbReference>
<accession>A0A1K1PFK9</accession>
<feature type="domain" description="Protein FecR C-terminal" evidence="3">
    <location>
        <begin position="249"/>
        <end position="311"/>
    </location>
</feature>
<evidence type="ECO:0000259" key="2">
    <source>
        <dbReference type="Pfam" id="PF04773"/>
    </source>
</evidence>
<dbReference type="PANTHER" id="PTHR30273">
    <property type="entry name" value="PERIPLASMIC SIGNAL SENSOR AND SIGMA FACTOR ACTIVATOR FECR-RELATED"/>
    <property type="match status" value="1"/>
</dbReference>
<dbReference type="STRING" id="1150368.SAMN02927921_01762"/>